<evidence type="ECO:0000259" key="8">
    <source>
        <dbReference type="PROSITE" id="PS50835"/>
    </source>
</evidence>
<protein>
    <recommendedName>
        <fullName evidence="8">Ig-like domain-containing protein</fullName>
    </recommendedName>
</protein>
<dbReference type="EMBL" id="CAVLEF010000132">
    <property type="protein sequence ID" value="CAK1552083.1"/>
    <property type="molecule type" value="Genomic_DNA"/>
</dbReference>
<keyword evidence="5" id="KW-1015">Disulfide bond</keyword>
<evidence type="ECO:0000256" key="5">
    <source>
        <dbReference type="ARBA" id="ARBA00023157"/>
    </source>
</evidence>
<dbReference type="PANTHER" id="PTHR23278">
    <property type="entry name" value="SIDESTEP PROTEIN"/>
    <property type="match status" value="1"/>
</dbReference>
<dbReference type="InterPro" id="IPR003599">
    <property type="entry name" value="Ig_sub"/>
</dbReference>
<sequence length="954" mass="106351">MERTGGHYLSSGCDVTRPGAPEAAGRCSPVLLCSLDRRRLLQPSAPIDTLEAVLGQSAEIPCNVTTDADDDKLNILAWYRNSSTTAFYSSRDHRGGAGSVMSPSHRYRLLTSEGEGVDSLEIVTVKSSDAGLYHCYADFAMSPARKTFVNLIVIEPPQKLWVIHENGTRVATANTGSNTSKNIGPFYVGDTIHLFCVSFGGKPQPNLSWWSEQRRLKDSSTPLSEQRVRSDLRFGPLSREHHGRVFTCFAKNNDKTPPLSIDISIDMYLPPELVTIRISSAKEDAVYNGRVHSGDVLSMQCRVLGARPLPTVIWRMDDSQLINLEQNITLEPTQQLMVNEIQLSITAEYDESRITCCVPAYRRDSEEYVCAVGQHLSVLYSPVLHISTVETMENNTISIIKSSNISMNCSFEANPAIYRLIWFHEEDMLSMSTGDSAVPLQTKLDLHAVTEQESGEYVCSATNDEGTAYSEPILIDVVYPPYCEDEGVVEYGVVAEECINITCKVRANPEPSAYRWLLVSETEGTKLNTNQSQTVETDDKTLMYQRPTGTTTLIYCWGLNSVKNSDLPQTKCTFMITDETIPQPPTNCAAVKDVHGDITVTCEAGHDGGLPQKFKFIVNSLDSGDQIVSIINQEPKFIIEEPKETKYNFIIIAMNEKGESKMIEIAKESIVYENTDPEFTISAVTNLTTLVLSLCGGVALLALIACGLVLCAHERTERHDLPRDRHPPLCAYTTDESNCETFNDSDEGSECNIRRTESFRRAMSKYPSKNFDVRRTSSFHSARYLRDMADAEPKCLETRHTGCRVHSLQNISKKKDVDVLCDHLVMHIPPETSYNVPKPMNTFYTMPRKTRHRLQKELSDETSEITQASDGFSLPPPPDEYGSYRAATRIKDIATKSIPTYTTIMRQNSGKNLYGGGISPINTVGLPSTSAYHTNLYSYPDDDHQVKTNPFDDE</sequence>
<dbReference type="InterPro" id="IPR003598">
    <property type="entry name" value="Ig_sub2"/>
</dbReference>
<evidence type="ECO:0000313" key="9">
    <source>
        <dbReference type="EMBL" id="CAK1552083.1"/>
    </source>
</evidence>
<name>A0AAV1JVE5_9NEOP</name>
<feature type="domain" description="Ig-like" evidence="8">
    <location>
        <begin position="43"/>
        <end position="149"/>
    </location>
</feature>
<dbReference type="Pfam" id="PF07686">
    <property type="entry name" value="V-set"/>
    <property type="match status" value="1"/>
</dbReference>
<feature type="transmembrane region" description="Helical" evidence="7">
    <location>
        <begin position="690"/>
        <end position="713"/>
    </location>
</feature>
<feature type="domain" description="Ig-like" evidence="8">
    <location>
        <begin position="189"/>
        <end position="264"/>
    </location>
</feature>
<evidence type="ECO:0000256" key="3">
    <source>
        <dbReference type="ARBA" id="ARBA00022989"/>
    </source>
</evidence>
<feature type="domain" description="Ig-like" evidence="8">
    <location>
        <begin position="382"/>
        <end position="475"/>
    </location>
</feature>
<dbReference type="Pfam" id="PF13927">
    <property type="entry name" value="Ig_3"/>
    <property type="match status" value="1"/>
</dbReference>
<dbReference type="InterPro" id="IPR007110">
    <property type="entry name" value="Ig-like_dom"/>
</dbReference>
<accession>A0AAV1JVE5</accession>
<dbReference type="Proteomes" id="UP001497472">
    <property type="component" value="Unassembled WGS sequence"/>
</dbReference>
<dbReference type="SMART" id="SM00408">
    <property type="entry name" value="IGc2"/>
    <property type="match status" value="3"/>
</dbReference>
<dbReference type="Gene3D" id="2.60.40.10">
    <property type="entry name" value="Immunoglobulins"/>
    <property type="match status" value="4"/>
</dbReference>
<proteinExistence type="predicted"/>
<dbReference type="SUPFAM" id="SSF48726">
    <property type="entry name" value="Immunoglobulin"/>
    <property type="match status" value="3"/>
</dbReference>
<evidence type="ECO:0000256" key="6">
    <source>
        <dbReference type="SAM" id="MobiDB-lite"/>
    </source>
</evidence>
<evidence type="ECO:0000256" key="4">
    <source>
        <dbReference type="ARBA" id="ARBA00023136"/>
    </source>
</evidence>
<dbReference type="SMART" id="SM00409">
    <property type="entry name" value="IG"/>
    <property type="match status" value="3"/>
</dbReference>
<dbReference type="InterPro" id="IPR013106">
    <property type="entry name" value="Ig_V-set"/>
</dbReference>
<evidence type="ECO:0000256" key="7">
    <source>
        <dbReference type="SAM" id="Phobius"/>
    </source>
</evidence>
<keyword evidence="10" id="KW-1185">Reference proteome</keyword>
<organism evidence="9 10">
    <name type="scientific">Leptosia nina</name>
    <dbReference type="NCBI Taxonomy" id="320188"/>
    <lineage>
        <taxon>Eukaryota</taxon>
        <taxon>Metazoa</taxon>
        <taxon>Ecdysozoa</taxon>
        <taxon>Arthropoda</taxon>
        <taxon>Hexapoda</taxon>
        <taxon>Insecta</taxon>
        <taxon>Pterygota</taxon>
        <taxon>Neoptera</taxon>
        <taxon>Endopterygota</taxon>
        <taxon>Lepidoptera</taxon>
        <taxon>Glossata</taxon>
        <taxon>Ditrysia</taxon>
        <taxon>Papilionoidea</taxon>
        <taxon>Pieridae</taxon>
        <taxon>Pierinae</taxon>
        <taxon>Leptosia</taxon>
    </lineage>
</organism>
<keyword evidence="4 7" id="KW-0472">Membrane</keyword>
<comment type="subcellular location">
    <subcellularLocation>
        <location evidence="1">Membrane</location>
        <topology evidence="1">Single-pass membrane protein</topology>
    </subcellularLocation>
</comment>
<gene>
    <name evidence="9" type="ORF">LNINA_LOCUS11162</name>
</gene>
<comment type="caution">
    <text evidence="9">The sequence shown here is derived from an EMBL/GenBank/DDBJ whole genome shotgun (WGS) entry which is preliminary data.</text>
</comment>
<dbReference type="PROSITE" id="PS50835">
    <property type="entry name" value="IG_LIKE"/>
    <property type="match status" value="4"/>
</dbReference>
<dbReference type="InterPro" id="IPR036179">
    <property type="entry name" value="Ig-like_dom_sf"/>
</dbReference>
<evidence type="ECO:0000256" key="1">
    <source>
        <dbReference type="ARBA" id="ARBA00004167"/>
    </source>
</evidence>
<dbReference type="Pfam" id="PF08205">
    <property type="entry name" value="C2-set_2"/>
    <property type="match status" value="1"/>
</dbReference>
<dbReference type="AlphaFoldDB" id="A0AAV1JVE5"/>
<evidence type="ECO:0000256" key="2">
    <source>
        <dbReference type="ARBA" id="ARBA00022692"/>
    </source>
</evidence>
<reference evidence="9 10" key="1">
    <citation type="submission" date="2023-11" db="EMBL/GenBank/DDBJ databases">
        <authorList>
            <person name="Okamura Y."/>
        </authorList>
    </citation>
    <scope>NUCLEOTIDE SEQUENCE [LARGE SCALE GENOMIC DNA]</scope>
</reference>
<dbReference type="GO" id="GO:0016020">
    <property type="term" value="C:membrane"/>
    <property type="evidence" value="ECO:0007669"/>
    <property type="project" value="UniProtKB-SubCell"/>
</dbReference>
<keyword evidence="2 7" id="KW-0812">Transmembrane</keyword>
<feature type="domain" description="Ig-like" evidence="8">
    <location>
        <begin position="271"/>
        <end position="372"/>
    </location>
</feature>
<dbReference type="InterPro" id="IPR013783">
    <property type="entry name" value="Ig-like_fold"/>
</dbReference>
<dbReference type="InterPro" id="IPR013162">
    <property type="entry name" value="CD80_C2-set"/>
</dbReference>
<evidence type="ECO:0000313" key="10">
    <source>
        <dbReference type="Proteomes" id="UP001497472"/>
    </source>
</evidence>
<keyword evidence="3 7" id="KW-1133">Transmembrane helix</keyword>
<dbReference type="PANTHER" id="PTHR23278:SF19">
    <property type="entry name" value="OBSCURIN"/>
    <property type="match status" value="1"/>
</dbReference>
<feature type="region of interest" description="Disordered" evidence="6">
    <location>
        <begin position="1"/>
        <end position="24"/>
    </location>
</feature>